<dbReference type="EMBL" id="JANIIK010000047">
    <property type="protein sequence ID" value="KAJ3600392.1"/>
    <property type="molecule type" value="Genomic_DNA"/>
</dbReference>
<keyword evidence="1" id="KW-0053">Apoptosis</keyword>
<evidence type="ECO:0000313" key="4">
    <source>
        <dbReference type="Proteomes" id="UP001148018"/>
    </source>
</evidence>
<dbReference type="PANTHER" id="PTHR14965:SF2">
    <property type="entry name" value="BCL-2-LIKE PROTEIN 12"/>
    <property type="match status" value="1"/>
</dbReference>
<dbReference type="Proteomes" id="UP001148018">
    <property type="component" value="Unassembled WGS sequence"/>
</dbReference>
<feature type="compositionally biased region" description="Basic and acidic residues" evidence="2">
    <location>
        <begin position="113"/>
        <end position="123"/>
    </location>
</feature>
<sequence>MSEHSGRPPSTSSVSSISLLEIKAETTLVLKAFLRQSLDLPLAERPGRVGGAYKEHSKFRDPGGQEHKDPSGSLEKDTRPKATNSVVADLRDHIEDDAFSPSSTQLFRRNTVKDSLEKPEPQKPQRPSKLSLSSGPQDPDPLTSPNHPPEFYEEVAERLELIAQKSNSIKRITSSSLPAKQKPPPLTPPTTVNPPQPGDYQTLLYHLVDKDEVVRQLIQVLSMEANAITAKIQSDPFLRSKLTRLSYPSFAKLLDAFSNSEVEQPRAPATAPLPPSPTLRRVAVTMEVSRRVVTATGTQRMEGYAERYMETFAPWVKSHGGWENIVQMEEFD</sequence>
<protein>
    <submittedName>
        <fullName evidence="3">Uncharacterized protein</fullName>
    </submittedName>
</protein>
<keyword evidence="4" id="KW-1185">Reference proteome</keyword>
<comment type="caution">
    <text evidence="3">The sequence shown here is derived from an EMBL/GenBank/DDBJ whole genome shotgun (WGS) entry which is preliminary data.</text>
</comment>
<proteinExistence type="predicted"/>
<dbReference type="GO" id="GO:2001236">
    <property type="term" value="P:regulation of extrinsic apoptotic signaling pathway"/>
    <property type="evidence" value="ECO:0007669"/>
    <property type="project" value="TreeGrafter"/>
</dbReference>
<organism evidence="3 4">
    <name type="scientific">Muraenolepis orangiensis</name>
    <name type="common">Patagonian moray cod</name>
    <dbReference type="NCBI Taxonomy" id="630683"/>
    <lineage>
        <taxon>Eukaryota</taxon>
        <taxon>Metazoa</taxon>
        <taxon>Chordata</taxon>
        <taxon>Craniata</taxon>
        <taxon>Vertebrata</taxon>
        <taxon>Euteleostomi</taxon>
        <taxon>Actinopterygii</taxon>
        <taxon>Neopterygii</taxon>
        <taxon>Teleostei</taxon>
        <taxon>Neoteleostei</taxon>
        <taxon>Acanthomorphata</taxon>
        <taxon>Zeiogadaria</taxon>
        <taxon>Gadariae</taxon>
        <taxon>Gadiformes</taxon>
        <taxon>Muraenolepidoidei</taxon>
        <taxon>Muraenolepididae</taxon>
        <taxon>Muraenolepis</taxon>
    </lineage>
</organism>
<feature type="compositionally biased region" description="Basic and acidic residues" evidence="2">
    <location>
        <begin position="53"/>
        <end position="80"/>
    </location>
</feature>
<feature type="region of interest" description="Disordered" evidence="2">
    <location>
        <begin position="113"/>
        <end position="149"/>
    </location>
</feature>
<dbReference type="OrthoDB" id="9948760at2759"/>
<dbReference type="PANTHER" id="PTHR14965">
    <property type="entry name" value="SI:CH73-248E21.1"/>
    <property type="match status" value="1"/>
</dbReference>
<gene>
    <name evidence="3" type="ORF">NHX12_031377</name>
</gene>
<accession>A0A9Q0E9H9</accession>
<feature type="region of interest" description="Disordered" evidence="2">
    <location>
        <begin position="170"/>
        <end position="195"/>
    </location>
</feature>
<dbReference type="GO" id="GO:0006915">
    <property type="term" value="P:apoptotic process"/>
    <property type="evidence" value="ECO:0007669"/>
    <property type="project" value="UniProtKB-KW"/>
</dbReference>
<feature type="compositionally biased region" description="Pro residues" evidence="2">
    <location>
        <begin position="181"/>
        <end position="195"/>
    </location>
</feature>
<evidence type="ECO:0000256" key="1">
    <source>
        <dbReference type="ARBA" id="ARBA00022703"/>
    </source>
</evidence>
<reference evidence="3" key="1">
    <citation type="submission" date="2022-07" db="EMBL/GenBank/DDBJ databases">
        <title>Chromosome-level genome of Muraenolepis orangiensis.</title>
        <authorList>
            <person name="Kim J."/>
        </authorList>
    </citation>
    <scope>NUCLEOTIDE SEQUENCE</scope>
    <source>
        <strain evidence="3">KU_S4_2022</strain>
        <tissue evidence="3">Muscle</tissue>
    </source>
</reference>
<dbReference type="AlphaFoldDB" id="A0A9Q0E9H9"/>
<name>A0A9Q0E9H9_9TELE</name>
<feature type="region of interest" description="Disordered" evidence="2">
    <location>
        <begin position="39"/>
        <end position="84"/>
    </location>
</feature>
<evidence type="ECO:0000313" key="3">
    <source>
        <dbReference type="EMBL" id="KAJ3600392.1"/>
    </source>
</evidence>
<evidence type="ECO:0000256" key="2">
    <source>
        <dbReference type="SAM" id="MobiDB-lite"/>
    </source>
</evidence>